<gene>
    <name evidence="2" type="ORF">GCM10011505_00550</name>
</gene>
<evidence type="ECO:0000313" key="3">
    <source>
        <dbReference type="Proteomes" id="UP000603352"/>
    </source>
</evidence>
<keyword evidence="1" id="KW-0812">Transmembrane</keyword>
<feature type="transmembrane region" description="Helical" evidence="1">
    <location>
        <begin position="194"/>
        <end position="212"/>
    </location>
</feature>
<reference evidence="3" key="1">
    <citation type="journal article" date="2019" name="Int. J. Syst. Evol. Microbiol.">
        <title>The Global Catalogue of Microorganisms (GCM) 10K type strain sequencing project: providing services to taxonomists for standard genome sequencing and annotation.</title>
        <authorList>
            <consortium name="The Broad Institute Genomics Platform"/>
            <consortium name="The Broad Institute Genome Sequencing Center for Infectious Disease"/>
            <person name="Wu L."/>
            <person name="Ma J."/>
        </authorList>
    </citation>
    <scope>NUCLEOTIDE SEQUENCE [LARGE SCALE GENOMIC DNA]</scope>
    <source>
        <strain evidence="3">CGMCC 1.10188</strain>
    </source>
</reference>
<feature type="transmembrane region" description="Helical" evidence="1">
    <location>
        <begin position="134"/>
        <end position="152"/>
    </location>
</feature>
<keyword evidence="1" id="KW-1133">Transmembrane helix</keyword>
<evidence type="ECO:0000256" key="1">
    <source>
        <dbReference type="SAM" id="Phobius"/>
    </source>
</evidence>
<proteinExistence type="predicted"/>
<dbReference type="EMBL" id="BMDZ01000001">
    <property type="protein sequence ID" value="GGB23219.1"/>
    <property type="molecule type" value="Genomic_DNA"/>
</dbReference>
<organism evidence="2 3">
    <name type="scientific">Tistrella bauzanensis</name>
    <dbReference type="NCBI Taxonomy" id="657419"/>
    <lineage>
        <taxon>Bacteria</taxon>
        <taxon>Pseudomonadati</taxon>
        <taxon>Pseudomonadota</taxon>
        <taxon>Alphaproteobacteria</taxon>
        <taxon>Geminicoccales</taxon>
        <taxon>Geminicoccaceae</taxon>
        <taxon>Tistrella</taxon>
    </lineage>
</organism>
<evidence type="ECO:0000313" key="2">
    <source>
        <dbReference type="EMBL" id="GGB23219.1"/>
    </source>
</evidence>
<feature type="transmembrane region" description="Helical" evidence="1">
    <location>
        <begin position="94"/>
        <end position="114"/>
    </location>
</feature>
<evidence type="ECO:0008006" key="4">
    <source>
        <dbReference type="Google" id="ProtNLM"/>
    </source>
</evidence>
<protein>
    <recommendedName>
        <fullName evidence="4">DUF2306 domain-containing protein</fullName>
    </recommendedName>
</protein>
<feature type="transmembrane region" description="Helical" evidence="1">
    <location>
        <begin position="39"/>
        <end position="58"/>
    </location>
</feature>
<feature type="transmembrane region" description="Helical" evidence="1">
    <location>
        <begin position="64"/>
        <end position="82"/>
    </location>
</feature>
<dbReference type="RefSeq" id="WP_188573951.1">
    <property type="nucleotide sequence ID" value="NZ_BMDZ01000001.1"/>
</dbReference>
<keyword evidence="1" id="KW-0472">Membrane</keyword>
<sequence>MMFDGLLAAHTAAAVLAVLAAFGLALLDHKDRRHRTMGGVFALTMAVALGAALAMAFVQPSLVLMILTLLSVYVLVSGWRAAKRRSAEPAIADRMFSGVAIGFGLLLVMASLTGMVDRSADPVVAAMMPVAANIILPALGVIGAVLAVQDVLEEPGRVRVGRHMARMLGALAATVTLVLVRYEPLSSTALPNLAHWIAPTIVTMPLIVLWIMRLRRAATSDARADLPTGQEALSN</sequence>
<accession>A0ABQ1I8K4</accession>
<feature type="transmembrane region" description="Helical" evidence="1">
    <location>
        <begin position="164"/>
        <end position="182"/>
    </location>
</feature>
<keyword evidence="3" id="KW-1185">Reference proteome</keyword>
<name>A0ABQ1I8K4_9PROT</name>
<comment type="caution">
    <text evidence="2">The sequence shown here is derived from an EMBL/GenBank/DDBJ whole genome shotgun (WGS) entry which is preliminary data.</text>
</comment>
<feature type="transmembrane region" description="Helical" evidence="1">
    <location>
        <begin position="6"/>
        <end position="27"/>
    </location>
</feature>
<dbReference type="Proteomes" id="UP000603352">
    <property type="component" value="Unassembled WGS sequence"/>
</dbReference>